<organism evidence="1">
    <name type="scientific">mine drainage metagenome</name>
    <dbReference type="NCBI Taxonomy" id="410659"/>
    <lineage>
        <taxon>unclassified sequences</taxon>
        <taxon>metagenomes</taxon>
        <taxon>ecological metagenomes</taxon>
    </lineage>
</organism>
<proteinExistence type="predicted"/>
<protein>
    <submittedName>
        <fullName evidence="1">Uncharacterized protein</fullName>
    </submittedName>
</protein>
<comment type="caution">
    <text evidence="1">The sequence shown here is derived from an EMBL/GenBank/DDBJ whole genome shotgun (WGS) entry which is preliminary data.</text>
</comment>
<dbReference type="AlphaFoldDB" id="E6PX07"/>
<sequence length="56" mass="6449">MLQYVSDIVQDLICDINFSSPESMQPIQNNQKQEPTHKLFKDKFLIAAFVIQGCPH</sequence>
<gene>
    <name evidence="1" type="ORF">CARN3_0388</name>
</gene>
<accession>E6PX07</accession>
<dbReference type="EMBL" id="CABN01000016">
    <property type="protein sequence ID" value="CBH99466.1"/>
    <property type="molecule type" value="Genomic_DNA"/>
</dbReference>
<reference evidence="1" key="1">
    <citation type="submission" date="2009-10" db="EMBL/GenBank/DDBJ databases">
        <title>Diversity of trophic interactions inside an arsenic-rich microbial ecosystem.</title>
        <authorList>
            <person name="Bertin P.N."/>
            <person name="Heinrich-Salmeron A."/>
            <person name="Pelletier E."/>
            <person name="Goulhen-Chollet F."/>
            <person name="Arsene-Ploetze F."/>
            <person name="Gallien S."/>
            <person name="Calteau A."/>
            <person name="Vallenet D."/>
            <person name="Casiot C."/>
            <person name="Chane-Woon-Ming B."/>
            <person name="Giloteaux L."/>
            <person name="Barakat M."/>
            <person name="Bonnefoy V."/>
            <person name="Bruneel O."/>
            <person name="Chandler M."/>
            <person name="Cleiss J."/>
            <person name="Duran R."/>
            <person name="Elbaz-Poulichet F."/>
            <person name="Fonknechten N."/>
            <person name="Lauga B."/>
            <person name="Mornico D."/>
            <person name="Ortet P."/>
            <person name="Schaeffer C."/>
            <person name="Siguier P."/>
            <person name="Alexander Thil Smith A."/>
            <person name="Van Dorsselaer A."/>
            <person name="Weissenbach J."/>
            <person name="Medigue C."/>
            <person name="Le Paslier D."/>
        </authorList>
    </citation>
    <scope>NUCLEOTIDE SEQUENCE</scope>
</reference>
<name>E6PX07_9ZZZZ</name>
<evidence type="ECO:0000313" key="1">
    <source>
        <dbReference type="EMBL" id="CBH99466.1"/>
    </source>
</evidence>